<dbReference type="GO" id="GO:0005886">
    <property type="term" value="C:plasma membrane"/>
    <property type="evidence" value="ECO:0007669"/>
    <property type="project" value="UniProtKB-SubCell"/>
</dbReference>
<feature type="transmembrane region" description="Helical" evidence="10">
    <location>
        <begin position="297"/>
        <end position="321"/>
    </location>
</feature>
<comment type="similarity">
    <text evidence="2 10">Belongs to the glycosyltransferase 2 family.</text>
</comment>
<dbReference type="AlphaFoldDB" id="A0A9D2USR1"/>
<gene>
    <name evidence="11" type="primary">pgaC</name>
    <name evidence="11" type="ORF">K8V79_06580</name>
</gene>
<dbReference type="GO" id="GO:0043708">
    <property type="term" value="P:cell adhesion involved in biofilm formation"/>
    <property type="evidence" value="ECO:0007669"/>
    <property type="project" value="InterPro"/>
</dbReference>
<dbReference type="InterPro" id="IPR029044">
    <property type="entry name" value="Nucleotide-diphossugar_trans"/>
</dbReference>
<evidence type="ECO:0000256" key="6">
    <source>
        <dbReference type="ARBA" id="ARBA00022692"/>
    </source>
</evidence>
<comment type="caution">
    <text evidence="11">The sequence shown here is derived from an EMBL/GenBank/DDBJ whole genome shotgun (WGS) entry which is preliminary data.</text>
</comment>
<keyword evidence="8 10" id="KW-0472">Membrane</keyword>
<evidence type="ECO:0000256" key="9">
    <source>
        <dbReference type="NCBIfam" id="TIGR03937"/>
    </source>
</evidence>
<dbReference type="EMBL" id="DYWX01000070">
    <property type="protein sequence ID" value="HJF27898.1"/>
    <property type="molecule type" value="Genomic_DNA"/>
</dbReference>
<dbReference type="NCBIfam" id="TIGR03937">
    <property type="entry name" value="PgaC_IcaA"/>
    <property type="match status" value="1"/>
</dbReference>
<dbReference type="CDD" id="cd06423">
    <property type="entry name" value="CESA_like"/>
    <property type="match status" value="1"/>
</dbReference>
<dbReference type="Pfam" id="PF13641">
    <property type="entry name" value="Glyco_tranf_2_3"/>
    <property type="match status" value="1"/>
</dbReference>
<evidence type="ECO:0000256" key="4">
    <source>
        <dbReference type="ARBA" id="ARBA00022676"/>
    </source>
</evidence>
<reference evidence="11" key="1">
    <citation type="journal article" date="2021" name="PeerJ">
        <title>Extensive microbial diversity within the chicken gut microbiome revealed by metagenomics and culture.</title>
        <authorList>
            <person name="Gilroy R."/>
            <person name="Ravi A."/>
            <person name="Getino M."/>
            <person name="Pursley I."/>
            <person name="Horton D.L."/>
            <person name="Alikhan N.F."/>
            <person name="Baker D."/>
            <person name="Gharbi K."/>
            <person name="Hall N."/>
            <person name="Watson M."/>
            <person name="Adriaenssens E.M."/>
            <person name="Foster-Nyarko E."/>
            <person name="Jarju S."/>
            <person name="Secka A."/>
            <person name="Antonio M."/>
            <person name="Oren A."/>
            <person name="Chaudhuri R.R."/>
            <person name="La Ragione R."/>
            <person name="Hildebrand F."/>
            <person name="Pallen M.J."/>
        </authorList>
    </citation>
    <scope>NUCLEOTIDE SEQUENCE</scope>
    <source>
        <strain evidence="11">CHK135-1449</strain>
    </source>
</reference>
<keyword evidence="6 10" id="KW-0812">Transmembrane</keyword>
<dbReference type="Gene3D" id="3.90.550.10">
    <property type="entry name" value="Spore Coat Polysaccharide Biosynthesis Protein SpsA, Chain A"/>
    <property type="match status" value="1"/>
</dbReference>
<evidence type="ECO:0000256" key="1">
    <source>
        <dbReference type="ARBA" id="ARBA00004651"/>
    </source>
</evidence>
<dbReference type="InterPro" id="IPR023853">
    <property type="entry name" value="PGA_PgaC/IcaA"/>
</dbReference>
<dbReference type="SUPFAM" id="SSF53448">
    <property type="entry name" value="Nucleotide-diphospho-sugar transferases"/>
    <property type="match status" value="1"/>
</dbReference>
<evidence type="ECO:0000313" key="11">
    <source>
        <dbReference type="EMBL" id="HJF27898.1"/>
    </source>
</evidence>
<dbReference type="GO" id="GO:0008375">
    <property type="term" value="F:acetylglucosaminyltransferase activity"/>
    <property type="evidence" value="ECO:0007669"/>
    <property type="project" value="UniProtKB-UniRule"/>
</dbReference>
<evidence type="ECO:0000256" key="5">
    <source>
        <dbReference type="ARBA" id="ARBA00022679"/>
    </source>
</evidence>
<keyword evidence="3 10" id="KW-1003">Cell membrane</keyword>
<name>A0A9D2USR1_ACILW</name>
<dbReference type="EC" id="2.4.1.-" evidence="10"/>
<accession>A0A9D2USR1</accession>
<evidence type="ECO:0000256" key="8">
    <source>
        <dbReference type="ARBA" id="ARBA00023136"/>
    </source>
</evidence>
<evidence type="ECO:0000256" key="7">
    <source>
        <dbReference type="ARBA" id="ARBA00022989"/>
    </source>
</evidence>
<keyword evidence="7 10" id="KW-1133">Transmembrane helix</keyword>
<reference evidence="11" key="2">
    <citation type="submission" date="2021-09" db="EMBL/GenBank/DDBJ databases">
        <authorList>
            <person name="Gilroy R."/>
        </authorList>
    </citation>
    <scope>NUCLEOTIDE SEQUENCE</scope>
    <source>
        <strain evidence="11">CHK135-1449</strain>
    </source>
</reference>
<keyword evidence="4 10" id="KW-0328">Glycosyltransferase</keyword>
<sequence>MQWLSNLSFNDYYFGFAFLYPLFMAWLWIAGGLWFFLKREYKQQEIPEPSEHACSILIPCFNEEEQVRETIKYAMQTQYPNFEVIAINDGSSDKTAEILDELQQTYPRLRVVHLAENQGKAYALKAGAMVSQYEYLVCIDGDALLHPHAVLWMMHHLTHYPRVGAVTGNPRIINRSSILGKIQVGEFSSIIGLIKRAQRTYGRIFTVSGVLVAFRKTALDRIGYWRDDMITEDIDVSWRLQFDHWDLQYVPNALGYIYMPETFKGLWKQRLRWAQGGIEVLLAYTPKMFNWRLRRMWPVVIESMISIVWAYVMFGIILLYLYGLFFPLPGEWAIQSLVPQWYGVILGVTCLIQFFVSLMIDNRYDRGRILRNYFWVIWYPLFFWVLTMMTTVVAVPKTLLKTQKRARWVSPDRGFRREAGDAKKGSI</sequence>
<evidence type="ECO:0000313" key="12">
    <source>
        <dbReference type="Proteomes" id="UP000787156"/>
    </source>
</evidence>
<proteinExistence type="inferred from homology"/>
<evidence type="ECO:0000256" key="10">
    <source>
        <dbReference type="RuleBase" id="RU364028"/>
    </source>
</evidence>
<keyword evidence="5 10" id="KW-0808">Transferase</keyword>
<feature type="transmembrane region" description="Helical" evidence="10">
    <location>
        <begin position="341"/>
        <end position="360"/>
    </location>
</feature>
<protein>
    <recommendedName>
        <fullName evidence="9 10">Poly-beta-1,6-N-acetyl-D-glucosamine synthase</fullName>
        <shortName evidence="10">Poly-beta-1,6-GlcNAc synthase</shortName>
        <ecNumber evidence="10">2.4.1.-</ecNumber>
    </recommendedName>
</protein>
<dbReference type="Proteomes" id="UP000787156">
    <property type="component" value="Unassembled WGS sequence"/>
</dbReference>
<dbReference type="PANTHER" id="PTHR43630">
    <property type="entry name" value="POLY-BETA-1,6-N-ACETYL-D-GLUCOSAMINE SYNTHASE"/>
    <property type="match status" value="1"/>
</dbReference>
<comment type="subcellular location">
    <subcellularLocation>
        <location evidence="1 10">Cell membrane</location>
        <topology evidence="1 10">Multi-pass membrane protein</topology>
    </subcellularLocation>
</comment>
<feature type="transmembrane region" description="Helical" evidence="10">
    <location>
        <begin position="372"/>
        <end position="395"/>
    </location>
</feature>
<feature type="transmembrane region" description="Helical" evidence="10">
    <location>
        <begin position="12"/>
        <end position="37"/>
    </location>
</feature>
<evidence type="ECO:0000256" key="2">
    <source>
        <dbReference type="ARBA" id="ARBA00006739"/>
    </source>
</evidence>
<dbReference type="PANTHER" id="PTHR43630:SF1">
    <property type="entry name" value="POLY-BETA-1,6-N-ACETYL-D-GLUCOSAMINE SYNTHASE"/>
    <property type="match status" value="1"/>
</dbReference>
<organism evidence="11 12">
    <name type="scientific">Acinetobacter lwoffii</name>
    <dbReference type="NCBI Taxonomy" id="28090"/>
    <lineage>
        <taxon>Bacteria</taxon>
        <taxon>Pseudomonadati</taxon>
        <taxon>Pseudomonadota</taxon>
        <taxon>Gammaproteobacteria</taxon>
        <taxon>Moraxellales</taxon>
        <taxon>Moraxellaceae</taxon>
        <taxon>Acinetobacter</taxon>
    </lineage>
</organism>
<evidence type="ECO:0000256" key="3">
    <source>
        <dbReference type="ARBA" id="ARBA00022475"/>
    </source>
</evidence>